<comment type="similarity">
    <text evidence="2 6">Belongs to the adaptor complexes small subunit family.</text>
</comment>
<evidence type="ECO:0000256" key="4">
    <source>
        <dbReference type="ARBA" id="ARBA00022927"/>
    </source>
</evidence>
<organism evidence="8">
    <name type="scientific">Blastocystis hominis</name>
    <dbReference type="NCBI Taxonomy" id="12968"/>
    <lineage>
        <taxon>Eukaryota</taxon>
        <taxon>Sar</taxon>
        <taxon>Stramenopiles</taxon>
        <taxon>Bigyra</taxon>
        <taxon>Opalozoa</taxon>
        <taxon>Opalinata</taxon>
        <taxon>Blastocystidae</taxon>
        <taxon>Blastocystis</taxon>
    </lineage>
</organism>
<dbReference type="GO" id="GO:0006886">
    <property type="term" value="P:intracellular protein transport"/>
    <property type="evidence" value="ECO:0007669"/>
    <property type="project" value="UniProtKB-UniRule"/>
</dbReference>
<dbReference type="InterPro" id="IPR011012">
    <property type="entry name" value="Longin-like_dom_sf"/>
</dbReference>
<dbReference type="PIRSF" id="PIRSF015588">
    <property type="entry name" value="AP_complex_sigma"/>
    <property type="match status" value="1"/>
</dbReference>
<reference evidence="8" key="1">
    <citation type="submission" date="2010-02" db="EMBL/GenBank/DDBJ databases">
        <title>Sequencing and annotation of the Blastocystis hominis genome.</title>
        <authorList>
            <person name="Wincker P."/>
        </authorList>
    </citation>
    <scope>NUCLEOTIDE SEQUENCE</scope>
    <source>
        <strain evidence="8">Singapore isolate B</strain>
    </source>
</reference>
<evidence type="ECO:0000313" key="8">
    <source>
        <dbReference type="EMBL" id="CBK21827.2"/>
    </source>
</evidence>
<dbReference type="InterPro" id="IPR022775">
    <property type="entry name" value="AP_mu_sigma_su"/>
</dbReference>
<dbReference type="GO" id="GO:0012505">
    <property type="term" value="C:endomembrane system"/>
    <property type="evidence" value="ECO:0007669"/>
    <property type="project" value="UniProtKB-SubCell"/>
</dbReference>
<proteinExistence type="inferred from homology"/>
<dbReference type="PANTHER" id="PTHR11753">
    <property type="entry name" value="ADAPTOR COMPLEXES SMALL SUBUNIT FAMILY"/>
    <property type="match status" value="1"/>
</dbReference>
<dbReference type="GeneID" id="24919152"/>
<keyword evidence="3 6" id="KW-0813">Transport</keyword>
<evidence type="ECO:0000256" key="6">
    <source>
        <dbReference type="PIRNR" id="PIRNR015588"/>
    </source>
</evidence>
<sequence length="109" mass="13018">MIQFFVIFNKLGQTRFAHYFTFQNAKERATLEGEVTRMYMGRRDDQCNVFEHRSYRCVYKQVGNLIYLLATDLEEKENVLSLLSFIDAFVETLELYFTKLVCTEFEIDI</sequence>
<dbReference type="AlphaFoldDB" id="D8M188"/>
<dbReference type="EMBL" id="FN668645">
    <property type="protein sequence ID" value="CBK21827.2"/>
    <property type="molecule type" value="Genomic_DNA"/>
</dbReference>
<dbReference type="RefSeq" id="XP_012895875.1">
    <property type="nucleotide sequence ID" value="XM_013040421.1"/>
</dbReference>
<accession>D8M188</accession>
<keyword evidence="9" id="KW-1185">Reference proteome</keyword>
<keyword evidence="5 6" id="KW-0472">Membrane</keyword>
<dbReference type="Gene3D" id="3.30.450.60">
    <property type="match status" value="1"/>
</dbReference>
<evidence type="ECO:0000259" key="7">
    <source>
        <dbReference type="Pfam" id="PF01217"/>
    </source>
</evidence>
<evidence type="ECO:0000256" key="1">
    <source>
        <dbReference type="ARBA" id="ARBA00004308"/>
    </source>
</evidence>
<evidence type="ECO:0000313" key="9">
    <source>
        <dbReference type="Proteomes" id="UP000008312"/>
    </source>
</evidence>
<dbReference type="InParanoid" id="D8M188"/>
<evidence type="ECO:0000256" key="3">
    <source>
        <dbReference type="ARBA" id="ARBA00022448"/>
    </source>
</evidence>
<gene>
    <name evidence="8" type="ORF">GSBLH_T00001932001</name>
</gene>
<dbReference type="Proteomes" id="UP000008312">
    <property type="component" value="Unassembled WGS sequence"/>
</dbReference>
<comment type="subcellular location">
    <subcellularLocation>
        <location evidence="1">Endomembrane system</location>
    </subcellularLocation>
</comment>
<dbReference type="OrthoDB" id="371463at2759"/>
<dbReference type="SUPFAM" id="SSF64356">
    <property type="entry name" value="SNARE-like"/>
    <property type="match status" value="1"/>
</dbReference>
<evidence type="ECO:0000256" key="5">
    <source>
        <dbReference type="ARBA" id="ARBA00023136"/>
    </source>
</evidence>
<dbReference type="Pfam" id="PF01217">
    <property type="entry name" value="Clat_adaptor_s"/>
    <property type="match status" value="1"/>
</dbReference>
<name>D8M188_BLAHO</name>
<feature type="domain" description="AP complex mu/sigma subunit" evidence="7">
    <location>
        <begin position="1"/>
        <end position="102"/>
    </location>
</feature>
<dbReference type="InterPro" id="IPR016635">
    <property type="entry name" value="AP_complex_ssu"/>
</dbReference>
<protein>
    <recommendedName>
        <fullName evidence="6">AP complex subunit sigma</fullName>
    </recommendedName>
</protein>
<keyword evidence="4 6" id="KW-0653">Protein transport</keyword>
<evidence type="ECO:0000256" key="2">
    <source>
        <dbReference type="ARBA" id="ARBA00006972"/>
    </source>
</evidence>